<evidence type="ECO:0000313" key="4">
    <source>
        <dbReference type="EMBL" id="KAK8596819.1"/>
    </source>
</evidence>
<evidence type="ECO:0000256" key="1">
    <source>
        <dbReference type="ARBA" id="ARBA00005711"/>
    </source>
</evidence>
<feature type="domain" description="Remorin C-terminal" evidence="3">
    <location>
        <begin position="47"/>
        <end position="104"/>
    </location>
</feature>
<comment type="similarity">
    <text evidence="1">Belongs to the remorin family.</text>
</comment>
<keyword evidence="5" id="KW-1185">Reference proteome</keyword>
<dbReference type="Proteomes" id="UP001472677">
    <property type="component" value="Unassembled WGS sequence"/>
</dbReference>
<gene>
    <name evidence="4" type="ORF">V6N12_065298</name>
</gene>
<name>A0ABR2G938_9ROSI</name>
<organism evidence="4 5">
    <name type="scientific">Hibiscus sabdariffa</name>
    <name type="common">roselle</name>
    <dbReference type="NCBI Taxonomy" id="183260"/>
    <lineage>
        <taxon>Eukaryota</taxon>
        <taxon>Viridiplantae</taxon>
        <taxon>Streptophyta</taxon>
        <taxon>Embryophyta</taxon>
        <taxon>Tracheophyta</taxon>
        <taxon>Spermatophyta</taxon>
        <taxon>Magnoliopsida</taxon>
        <taxon>eudicotyledons</taxon>
        <taxon>Gunneridae</taxon>
        <taxon>Pentapetalae</taxon>
        <taxon>rosids</taxon>
        <taxon>malvids</taxon>
        <taxon>Malvales</taxon>
        <taxon>Malvaceae</taxon>
        <taxon>Malvoideae</taxon>
        <taxon>Hibiscus</taxon>
    </lineage>
</organism>
<feature type="region of interest" description="Disordered" evidence="2">
    <location>
        <begin position="75"/>
        <end position="94"/>
    </location>
</feature>
<evidence type="ECO:0000256" key="2">
    <source>
        <dbReference type="SAM" id="MobiDB-lite"/>
    </source>
</evidence>
<dbReference type="InterPro" id="IPR005516">
    <property type="entry name" value="Remorin_C"/>
</dbReference>
<dbReference type="PANTHER" id="PTHR31471">
    <property type="entry name" value="OS02G0116800 PROTEIN"/>
    <property type="match status" value="1"/>
</dbReference>
<dbReference type="EMBL" id="JBBPBM010000002">
    <property type="protein sequence ID" value="KAK8596819.1"/>
    <property type="molecule type" value="Genomic_DNA"/>
</dbReference>
<comment type="caution">
    <text evidence="4">The sequence shown here is derived from an EMBL/GenBank/DDBJ whole genome shotgun (WGS) entry which is preliminary data.</text>
</comment>
<evidence type="ECO:0000313" key="5">
    <source>
        <dbReference type="Proteomes" id="UP001472677"/>
    </source>
</evidence>
<feature type="compositionally biased region" description="Basic and acidic residues" evidence="2">
    <location>
        <begin position="84"/>
        <end position="93"/>
    </location>
</feature>
<evidence type="ECO:0000259" key="3">
    <source>
        <dbReference type="Pfam" id="PF03763"/>
    </source>
</evidence>
<protein>
    <recommendedName>
        <fullName evidence="3">Remorin C-terminal domain-containing protein</fullName>
    </recommendedName>
</protein>
<sequence length="112" mass="12750">MPGGAQKLLMTGAKELLKLEHQPGTWQREKSAFPNLPKKLHPTYYFNQMKLEKKRSSSMDQIANKLRSAQKIAQEMRSSMVSHQAHEITRTSHEATSFCRTRQIGSLSGCFT</sequence>
<accession>A0ABR2G938</accession>
<dbReference type="Pfam" id="PF03763">
    <property type="entry name" value="Remorin_C"/>
    <property type="match status" value="1"/>
</dbReference>
<dbReference type="PANTHER" id="PTHR31471:SF13">
    <property type="entry name" value="REMORIN FAMILY PROTEIN"/>
    <property type="match status" value="1"/>
</dbReference>
<reference evidence="4 5" key="1">
    <citation type="journal article" date="2024" name="G3 (Bethesda)">
        <title>Genome assembly of Hibiscus sabdariffa L. provides insights into metabolisms of medicinal natural products.</title>
        <authorList>
            <person name="Kim T."/>
        </authorList>
    </citation>
    <scope>NUCLEOTIDE SEQUENCE [LARGE SCALE GENOMIC DNA]</scope>
    <source>
        <strain evidence="4">TK-2024</strain>
        <tissue evidence="4">Old leaves</tissue>
    </source>
</reference>
<proteinExistence type="inferred from homology"/>